<dbReference type="EMBL" id="JARULN010000003">
    <property type="protein sequence ID" value="MDG5753598.1"/>
    <property type="molecule type" value="Genomic_DNA"/>
</dbReference>
<proteinExistence type="predicted"/>
<dbReference type="Proteomes" id="UP001218246">
    <property type="component" value="Unassembled WGS sequence"/>
</dbReference>
<dbReference type="RefSeq" id="WP_124564290.1">
    <property type="nucleotide sequence ID" value="NZ_JARRRY010000002.1"/>
</dbReference>
<organism evidence="1 2">
    <name type="scientific">Ectobacillus antri</name>
    <dbReference type="NCBI Taxonomy" id="2486280"/>
    <lineage>
        <taxon>Bacteria</taxon>
        <taxon>Bacillati</taxon>
        <taxon>Bacillota</taxon>
        <taxon>Bacilli</taxon>
        <taxon>Bacillales</taxon>
        <taxon>Bacillaceae</taxon>
        <taxon>Ectobacillus</taxon>
    </lineage>
</organism>
<evidence type="ECO:0000313" key="2">
    <source>
        <dbReference type="Proteomes" id="UP001218246"/>
    </source>
</evidence>
<name>A0ABT6H2V8_9BACI</name>
<comment type="caution">
    <text evidence="1">The sequence shown here is derived from an EMBL/GenBank/DDBJ whole genome shotgun (WGS) entry which is preliminary data.</text>
</comment>
<sequence>MSLIANIKQFFTTQAETADTHRIEGLRTRYYKTNTIAAVKAVEELLKTVPHCNVTSVQTERGEVSAVLKGKVKAHVVATIVTIRPFETAVDFMVYTETVLPSDFGFSRRTIEELYKQLDKKLIFAGTSLAQKL</sequence>
<accession>A0ABT6H2V8</accession>
<evidence type="ECO:0000313" key="1">
    <source>
        <dbReference type="EMBL" id="MDG5753598.1"/>
    </source>
</evidence>
<reference evidence="1 2" key="1">
    <citation type="submission" date="2023-04" db="EMBL/GenBank/DDBJ databases">
        <title>Ectobacillus antri isolated from activated sludge.</title>
        <authorList>
            <person name="Yan P."/>
            <person name="Liu X."/>
        </authorList>
    </citation>
    <scope>NUCLEOTIDE SEQUENCE [LARGE SCALE GENOMIC DNA]</scope>
    <source>
        <strain evidence="1 2">C18H</strain>
    </source>
</reference>
<keyword evidence="2" id="KW-1185">Reference proteome</keyword>
<protein>
    <submittedName>
        <fullName evidence="1">Cytosolic protein</fullName>
    </submittedName>
</protein>
<gene>
    <name evidence="1" type="ORF">P6P90_06360</name>
</gene>